<dbReference type="PANTHER" id="PTHR47385">
    <property type="entry name" value="CALPONIN"/>
    <property type="match status" value="1"/>
</dbReference>
<accession>A0A7S3EXS5</accession>
<dbReference type="InterPro" id="IPR001715">
    <property type="entry name" value="CH_dom"/>
</dbReference>
<dbReference type="AlphaFoldDB" id="A0A7S3EXS5"/>
<feature type="region of interest" description="Disordered" evidence="1">
    <location>
        <begin position="318"/>
        <end position="352"/>
    </location>
</feature>
<sequence>MAVLINLQALGRAAQKVPGYSGPTFGAKAADANVREFTEEQRIAGAATTTFLGKGSCGGATQAGMTDTSRNIVKPVEGGAAPVAAGGITSGMASVGLANQSTECKSSYAQGGGGGTFTTYEQRAAEAGGGEVNYGLSKELAEKAAAKYDPALEAATRKWIEEVTGEKLGEMSLQQELKNGVVLCTLINCISSGVCPKPSTAKMPFKQMENIANYLAACEKLNVAKHDQFQTVALYEDKDMMAVLINLQALGRAAQKVPGYSGPTFGAKAADANVREFTEEQLKAGLTEQTFLGKGSHGHANQSGMFDTSKEIVKSADAGSSAPTMMGMGSHGQASQAGMTDTSRNIVKPGCG</sequence>
<evidence type="ECO:0000313" key="3">
    <source>
        <dbReference type="EMBL" id="CAE0114814.1"/>
    </source>
</evidence>
<gene>
    <name evidence="3" type="ORF">HERI1096_LOCUS15499</name>
</gene>
<dbReference type="PANTHER" id="PTHR47385:SF14">
    <property type="entry name" value="TRANSGELIN"/>
    <property type="match status" value="1"/>
</dbReference>
<dbReference type="Gene3D" id="1.10.418.10">
    <property type="entry name" value="Calponin-like domain"/>
    <property type="match status" value="1"/>
</dbReference>
<name>A0A7S3EXS5_9EUKA</name>
<organism evidence="3">
    <name type="scientific">Haptolina ericina</name>
    <dbReference type="NCBI Taxonomy" id="156174"/>
    <lineage>
        <taxon>Eukaryota</taxon>
        <taxon>Haptista</taxon>
        <taxon>Haptophyta</taxon>
        <taxon>Prymnesiophyceae</taxon>
        <taxon>Prymnesiales</taxon>
        <taxon>Prymnesiaceae</taxon>
        <taxon>Haptolina</taxon>
    </lineage>
</organism>
<dbReference type="InterPro" id="IPR036872">
    <property type="entry name" value="CH_dom_sf"/>
</dbReference>
<dbReference type="Pfam" id="PF00307">
    <property type="entry name" value="CH"/>
    <property type="match status" value="1"/>
</dbReference>
<evidence type="ECO:0000259" key="2">
    <source>
        <dbReference type="PROSITE" id="PS50021"/>
    </source>
</evidence>
<dbReference type="SUPFAM" id="SSF47576">
    <property type="entry name" value="Calponin-homology domain, CH-domain"/>
    <property type="match status" value="1"/>
</dbReference>
<dbReference type="PRINTS" id="PR00888">
    <property type="entry name" value="SM22CALPONIN"/>
</dbReference>
<reference evidence="3" key="1">
    <citation type="submission" date="2021-01" db="EMBL/GenBank/DDBJ databases">
        <authorList>
            <person name="Corre E."/>
            <person name="Pelletier E."/>
            <person name="Niang G."/>
            <person name="Scheremetjew M."/>
            <person name="Finn R."/>
            <person name="Kale V."/>
            <person name="Holt S."/>
            <person name="Cochrane G."/>
            <person name="Meng A."/>
            <person name="Brown T."/>
            <person name="Cohen L."/>
        </authorList>
    </citation>
    <scope>NUCLEOTIDE SEQUENCE</scope>
    <source>
        <strain evidence="3">CCMP281</strain>
    </source>
</reference>
<feature type="compositionally biased region" description="Polar residues" evidence="1">
    <location>
        <begin position="332"/>
        <end position="345"/>
    </location>
</feature>
<evidence type="ECO:0000256" key="1">
    <source>
        <dbReference type="SAM" id="MobiDB-lite"/>
    </source>
</evidence>
<protein>
    <recommendedName>
        <fullName evidence="2">Calponin-homology (CH) domain-containing protein</fullName>
    </recommendedName>
</protein>
<dbReference type="GO" id="GO:0007015">
    <property type="term" value="P:actin filament organization"/>
    <property type="evidence" value="ECO:0007669"/>
    <property type="project" value="TreeGrafter"/>
</dbReference>
<dbReference type="GO" id="GO:0015629">
    <property type="term" value="C:actin cytoskeleton"/>
    <property type="evidence" value="ECO:0007669"/>
    <property type="project" value="TreeGrafter"/>
</dbReference>
<dbReference type="EMBL" id="HBHX01027742">
    <property type="protein sequence ID" value="CAE0114814.1"/>
    <property type="molecule type" value="Transcribed_RNA"/>
</dbReference>
<dbReference type="InterPro" id="IPR050606">
    <property type="entry name" value="Calponin-like"/>
</dbReference>
<dbReference type="GO" id="GO:0051015">
    <property type="term" value="F:actin filament binding"/>
    <property type="evidence" value="ECO:0007669"/>
    <property type="project" value="TreeGrafter"/>
</dbReference>
<proteinExistence type="predicted"/>
<dbReference type="InterPro" id="IPR003096">
    <property type="entry name" value="SM22_calponin"/>
</dbReference>
<dbReference type="PROSITE" id="PS50021">
    <property type="entry name" value="CH"/>
    <property type="match status" value="1"/>
</dbReference>
<dbReference type="SMART" id="SM00033">
    <property type="entry name" value="CH"/>
    <property type="match status" value="1"/>
</dbReference>
<feature type="domain" description="Calponin-homology (CH)" evidence="2">
    <location>
        <begin position="150"/>
        <end position="255"/>
    </location>
</feature>